<dbReference type="Gramene" id="QL04p033041:mrna">
    <property type="protein sequence ID" value="QL04p033041:mrna:CDS:2"/>
    <property type="gene ID" value="QL04p033041"/>
</dbReference>
<dbReference type="RefSeq" id="XP_030967003.1">
    <property type="nucleotide sequence ID" value="XM_031111143.1"/>
</dbReference>
<dbReference type="EMBL" id="LRBV02000004">
    <property type="status" value="NOT_ANNOTATED_CDS"/>
    <property type="molecule type" value="Genomic_DNA"/>
</dbReference>
<dbReference type="PANTHER" id="PTHR31170:SF9">
    <property type="entry name" value="PROTEIN, PUTATIVE (DUF247)-RELATED"/>
    <property type="match status" value="1"/>
</dbReference>
<reference evidence="2" key="2">
    <citation type="submission" date="2021-01" db="UniProtKB">
        <authorList>
            <consortium name="EnsemblPlants"/>
        </authorList>
    </citation>
    <scope>IDENTIFICATION</scope>
</reference>
<dbReference type="Proteomes" id="UP000594261">
    <property type="component" value="Chromosome 4"/>
</dbReference>
<proteinExistence type="predicted"/>
<dbReference type="Pfam" id="PF03140">
    <property type="entry name" value="DUF247"/>
    <property type="match status" value="1"/>
</dbReference>
<protein>
    <submittedName>
        <fullName evidence="2">Uncharacterized protein</fullName>
    </submittedName>
</protein>
<dbReference type="PANTHER" id="PTHR31170">
    <property type="entry name" value="BNAC04G53230D PROTEIN"/>
    <property type="match status" value="1"/>
</dbReference>
<dbReference type="GeneID" id="115987564"/>
<organism evidence="2 3">
    <name type="scientific">Quercus lobata</name>
    <name type="common">Valley oak</name>
    <dbReference type="NCBI Taxonomy" id="97700"/>
    <lineage>
        <taxon>Eukaryota</taxon>
        <taxon>Viridiplantae</taxon>
        <taxon>Streptophyta</taxon>
        <taxon>Embryophyta</taxon>
        <taxon>Tracheophyta</taxon>
        <taxon>Spermatophyta</taxon>
        <taxon>Magnoliopsida</taxon>
        <taxon>eudicotyledons</taxon>
        <taxon>Gunneridae</taxon>
        <taxon>Pentapetalae</taxon>
        <taxon>rosids</taxon>
        <taxon>fabids</taxon>
        <taxon>Fagales</taxon>
        <taxon>Fagaceae</taxon>
        <taxon>Quercus</taxon>
    </lineage>
</organism>
<dbReference type="InParanoid" id="A0A7N2LGY6"/>
<gene>
    <name evidence="2" type="primary">LOC115987564</name>
</gene>
<reference evidence="2 3" key="1">
    <citation type="journal article" date="2016" name="G3 (Bethesda)">
        <title>First Draft Assembly and Annotation of the Genome of a California Endemic Oak Quercus lobata Nee (Fagaceae).</title>
        <authorList>
            <person name="Sork V.L."/>
            <person name="Fitz-Gibbon S.T."/>
            <person name="Puiu D."/>
            <person name="Crepeau M."/>
            <person name="Gugger P.F."/>
            <person name="Sherman R."/>
            <person name="Stevens K."/>
            <person name="Langley C.H."/>
            <person name="Pellegrini M."/>
            <person name="Salzberg S.L."/>
        </authorList>
    </citation>
    <scope>NUCLEOTIDE SEQUENCE [LARGE SCALE GENOMIC DNA]</scope>
    <source>
        <strain evidence="2 3">cv. SW786</strain>
    </source>
</reference>
<evidence type="ECO:0000313" key="2">
    <source>
        <dbReference type="EnsemblPlants" id="QL04p033041:mrna:CDS:2"/>
    </source>
</evidence>
<dbReference type="AlphaFoldDB" id="A0A7N2LGY6"/>
<feature type="transmembrane region" description="Helical" evidence="1">
    <location>
        <begin position="424"/>
        <end position="445"/>
    </location>
</feature>
<evidence type="ECO:0000256" key="1">
    <source>
        <dbReference type="SAM" id="Phobius"/>
    </source>
</evidence>
<dbReference type="KEGG" id="qlo:115987564"/>
<accession>A0A7N2LGY6</accession>
<keyword evidence="1" id="KW-1133">Transmembrane helix</keyword>
<dbReference type="FunCoup" id="A0A7N2LGY6">
    <property type="interactions" value="23"/>
</dbReference>
<name>A0A7N2LGY6_QUELO</name>
<evidence type="ECO:0000313" key="3">
    <source>
        <dbReference type="Proteomes" id="UP000594261"/>
    </source>
</evidence>
<keyword evidence="1" id="KW-0812">Transmembrane</keyword>
<keyword evidence="3" id="KW-1185">Reference proteome</keyword>
<dbReference type="OrthoDB" id="591587at2759"/>
<sequence>MLKPEELIIDITQIKESAEWHPECCIYKVPKRLRDVKKEAYTPKLISIGPVHRDNDELKDMQTLKLRYFKEFFSRTCKGQKEFASIVEKNEDMIRNCYAADISLPEGEDFKKMFLLASIFIIELFLRTFSTRKDESRFRIVHKDYILSKPWLKDGIRQDLILLENQVPFFLLNDLYDQSLCTAIHKSFLTLACNYFFLSDKELSIENEVKNFTDLHRYFYHPPNHETGDPLDHLYSATKLDMAGLIFQKWEPQNLEEKSLEEKRCLLDIKIHKWEHMEICPCINCSWLMLCLPCLEKFSCLERMQTRLVVPQFVVDDGTEDLYRNLMALEQCHYPSEAYICNYILLLDFLINSKEDVELPVDERIFVNSLGSNEAVANMVNKLGHEIVETNSYYHAAAKDLNGHYKNCWNHNMASLKTVYFRNIWRGTATVVGVIVLLITFLNFLRPFVLKNI</sequence>
<dbReference type="InterPro" id="IPR004158">
    <property type="entry name" value="DUF247_pln"/>
</dbReference>
<keyword evidence="1" id="KW-0472">Membrane</keyword>
<dbReference type="OMA" id="ENTEWII"/>
<dbReference type="EnsemblPlants" id="QL04p033041:mrna">
    <property type="protein sequence ID" value="QL04p033041:mrna:CDS:2"/>
    <property type="gene ID" value="QL04p033041"/>
</dbReference>